<gene>
    <name evidence="2" type="ORF">SAMN02745781_03505</name>
</gene>
<evidence type="ECO:0008006" key="4">
    <source>
        <dbReference type="Google" id="ProtNLM"/>
    </source>
</evidence>
<evidence type="ECO:0000313" key="3">
    <source>
        <dbReference type="Proteomes" id="UP000184159"/>
    </source>
</evidence>
<proteinExistence type="predicted"/>
<evidence type="ECO:0000256" key="1">
    <source>
        <dbReference type="SAM" id="Phobius"/>
    </source>
</evidence>
<keyword evidence="1" id="KW-0812">Transmembrane</keyword>
<dbReference type="EMBL" id="FQUH01000020">
    <property type="protein sequence ID" value="SHF91914.1"/>
    <property type="molecule type" value="Genomic_DNA"/>
</dbReference>
<evidence type="ECO:0000313" key="2">
    <source>
        <dbReference type="EMBL" id="SHF91914.1"/>
    </source>
</evidence>
<name>A0A1M5FKE0_VIBGA</name>
<feature type="transmembrane region" description="Helical" evidence="1">
    <location>
        <begin position="12"/>
        <end position="32"/>
    </location>
</feature>
<organism evidence="2 3">
    <name type="scientific">Vibrio gazogenes DSM 21264 = NBRC 103151</name>
    <dbReference type="NCBI Taxonomy" id="1123492"/>
    <lineage>
        <taxon>Bacteria</taxon>
        <taxon>Pseudomonadati</taxon>
        <taxon>Pseudomonadota</taxon>
        <taxon>Gammaproteobacteria</taxon>
        <taxon>Vibrionales</taxon>
        <taxon>Vibrionaceae</taxon>
        <taxon>Vibrio</taxon>
    </lineage>
</organism>
<feature type="transmembrane region" description="Helical" evidence="1">
    <location>
        <begin position="38"/>
        <end position="55"/>
    </location>
</feature>
<sequence>MVNNVSAGRQQIRIRLLALSCGLLMFSGVMSFVKEVMWIWAVPFAVIILLYALIAPMKLQFVIKAFDKIHALIGKGLFWVLFFVFITPLSWLLRLFRPKLLPLKIDKHLSSYWGEPEKDLITSDDFKKQF</sequence>
<protein>
    <recommendedName>
        <fullName evidence="4">SxtJ</fullName>
    </recommendedName>
</protein>
<keyword evidence="1" id="KW-0472">Membrane</keyword>
<dbReference type="RefSeq" id="WP_072962209.1">
    <property type="nucleotide sequence ID" value="NZ_FQUH01000020.1"/>
</dbReference>
<dbReference type="Proteomes" id="UP000184159">
    <property type="component" value="Unassembled WGS sequence"/>
</dbReference>
<reference evidence="3" key="1">
    <citation type="submission" date="2016-11" db="EMBL/GenBank/DDBJ databases">
        <authorList>
            <person name="Varghese N."/>
            <person name="Submissions S."/>
        </authorList>
    </citation>
    <scope>NUCLEOTIDE SEQUENCE [LARGE SCALE GENOMIC DNA]</scope>
    <source>
        <strain evidence="3">DSM 21264</strain>
    </source>
</reference>
<dbReference type="AlphaFoldDB" id="A0A1M5FKE0"/>
<feature type="transmembrane region" description="Helical" evidence="1">
    <location>
        <begin position="76"/>
        <end position="93"/>
    </location>
</feature>
<accession>A0A1M5FKE0</accession>
<keyword evidence="3" id="KW-1185">Reference proteome</keyword>
<keyword evidence="1" id="KW-1133">Transmembrane helix</keyword>